<organism evidence="1 2">
    <name type="scientific">Cohnella kolymensis</name>
    <dbReference type="NCBI Taxonomy" id="1590652"/>
    <lineage>
        <taxon>Bacteria</taxon>
        <taxon>Bacillati</taxon>
        <taxon>Bacillota</taxon>
        <taxon>Bacilli</taxon>
        <taxon>Bacillales</taxon>
        <taxon>Paenibacillaceae</taxon>
        <taxon>Cohnella</taxon>
    </lineage>
</organism>
<keyword evidence="2" id="KW-1185">Reference proteome</keyword>
<accession>A0ABR4ZZC9</accession>
<evidence type="ECO:0000313" key="2">
    <source>
        <dbReference type="Proteomes" id="UP000054526"/>
    </source>
</evidence>
<evidence type="ECO:0000313" key="1">
    <source>
        <dbReference type="EMBL" id="KIL34179.1"/>
    </source>
</evidence>
<reference evidence="1 2" key="1">
    <citation type="submission" date="2014-12" db="EMBL/GenBank/DDBJ databases">
        <title>Draft genome sequence of Cohnella kolymensis strain B-2846.</title>
        <authorList>
            <person name="Karlyshev A.V."/>
            <person name="Kudryashova E.B."/>
        </authorList>
    </citation>
    <scope>NUCLEOTIDE SEQUENCE [LARGE SCALE GENOMIC DNA]</scope>
    <source>
        <strain evidence="1 2">VKM B-2846</strain>
    </source>
</reference>
<dbReference type="Proteomes" id="UP000054526">
    <property type="component" value="Unassembled WGS sequence"/>
</dbReference>
<name>A0ABR4ZZC9_9BACL</name>
<comment type="caution">
    <text evidence="1">The sequence shown here is derived from an EMBL/GenBank/DDBJ whole genome shotgun (WGS) entry which is preliminary data.</text>
</comment>
<proteinExistence type="predicted"/>
<protein>
    <submittedName>
        <fullName evidence="1">Uncharacterized protein</fullName>
    </submittedName>
</protein>
<gene>
    <name evidence="1" type="ORF">SD71_21165</name>
</gene>
<dbReference type="RefSeq" id="WP_041067815.1">
    <property type="nucleotide sequence ID" value="NZ_JXAL01000034.1"/>
</dbReference>
<sequence length="175" mass="20495">MMRKVLIFSGILLAIIISMLMFADFPTSPKVPLLMTRDEVERIHGKGPDPKPQCFGCQLNFIYPQLKLSGLYSDTLGKVKQMTTADRKVSIFNIHLGDTFEKAVKILETKGYILQSDSNPNYHNYYYKDDFYIRLWTDDEIDLFNKKDDYMGEKKAIIRSITFEIRVKKDEEIRY</sequence>
<dbReference type="EMBL" id="JXAL01000034">
    <property type="protein sequence ID" value="KIL34179.1"/>
    <property type="molecule type" value="Genomic_DNA"/>
</dbReference>